<keyword evidence="3" id="KW-1185">Reference proteome</keyword>
<name>A0A1M4VVY9_9CLOT</name>
<evidence type="ECO:0000256" key="1">
    <source>
        <dbReference type="SAM" id="Phobius"/>
    </source>
</evidence>
<dbReference type="AlphaFoldDB" id="A0A1M4VVY9"/>
<keyword evidence="1" id="KW-0812">Transmembrane</keyword>
<protein>
    <submittedName>
        <fullName evidence="2">Uncharacterized protein</fullName>
    </submittedName>
</protein>
<organism evidence="2 3">
    <name type="scientific">Clostridium fallax</name>
    <dbReference type="NCBI Taxonomy" id="1533"/>
    <lineage>
        <taxon>Bacteria</taxon>
        <taxon>Bacillati</taxon>
        <taxon>Bacillota</taxon>
        <taxon>Clostridia</taxon>
        <taxon>Eubacteriales</taxon>
        <taxon>Clostridiaceae</taxon>
        <taxon>Clostridium</taxon>
    </lineage>
</organism>
<feature type="transmembrane region" description="Helical" evidence="1">
    <location>
        <begin position="6"/>
        <end position="22"/>
    </location>
</feature>
<proteinExistence type="predicted"/>
<accession>A0A1M4VVY9</accession>
<dbReference type="EMBL" id="FQVM01000009">
    <property type="protein sequence ID" value="SHE73146.1"/>
    <property type="molecule type" value="Genomic_DNA"/>
</dbReference>
<evidence type="ECO:0000313" key="2">
    <source>
        <dbReference type="EMBL" id="SHE73146.1"/>
    </source>
</evidence>
<dbReference type="Proteomes" id="UP000184035">
    <property type="component" value="Unassembled WGS sequence"/>
</dbReference>
<gene>
    <name evidence="2" type="ORF">SAMN05443638_10950</name>
</gene>
<sequence>MYYLNIILIKIKIFIMFFILILKKGTLSNFDKVPLNILKLKIEYKNKLFIQFNYLYVICSQSRELSSSLTKLISILGCIVSS</sequence>
<keyword evidence="1" id="KW-1133">Transmembrane helix</keyword>
<evidence type="ECO:0000313" key="3">
    <source>
        <dbReference type="Proteomes" id="UP000184035"/>
    </source>
</evidence>
<reference evidence="2 3" key="1">
    <citation type="submission" date="2016-11" db="EMBL/GenBank/DDBJ databases">
        <authorList>
            <person name="Jaros S."/>
            <person name="Januszkiewicz K."/>
            <person name="Wedrychowicz H."/>
        </authorList>
    </citation>
    <scope>NUCLEOTIDE SEQUENCE [LARGE SCALE GENOMIC DNA]</scope>
    <source>
        <strain evidence="2 3">DSM 2631</strain>
    </source>
</reference>
<keyword evidence="1" id="KW-0472">Membrane</keyword>